<dbReference type="OMA" id="DNHASDM"/>
<organism evidence="2 3">
    <name type="scientific">Propithecus coquereli</name>
    <name type="common">Coquerel's sifaka</name>
    <name type="synonym">Propithecus verreauxi coquereli</name>
    <dbReference type="NCBI Taxonomy" id="379532"/>
    <lineage>
        <taxon>Eukaryota</taxon>
        <taxon>Metazoa</taxon>
        <taxon>Chordata</taxon>
        <taxon>Craniata</taxon>
        <taxon>Vertebrata</taxon>
        <taxon>Euteleostomi</taxon>
        <taxon>Mammalia</taxon>
        <taxon>Eutheria</taxon>
        <taxon>Euarchontoglires</taxon>
        <taxon>Primates</taxon>
        <taxon>Strepsirrhini</taxon>
        <taxon>Lemuriformes</taxon>
        <taxon>Indriidae</taxon>
        <taxon>Propithecus</taxon>
    </lineage>
</organism>
<feature type="compositionally biased region" description="Basic and acidic residues" evidence="1">
    <location>
        <begin position="1"/>
        <end position="20"/>
    </location>
</feature>
<sequence length="186" mass="19474">MTGEKIRSLRRDHKPSKEEGDLLEPGDEEAAAALGGTFTGGRIGTGSSGKGGKACHKLFSNHHHRLQLKAAPASSNPPGAPALPLHNSSVTTISQSPALLAGTNPVAVVADGGSCPAHYPVHECVFKGDVRRLSSLIRTHNIGQKDNHASDMPPQAPLEQTLLSSPLPISQAKCREIMTNSVIACE</sequence>
<feature type="region of interest" description="Disordered" evidence="1">
    <location>
        <begin position="1"/>
        <end position="26"/>
    </location>
</feature>
<reference evidence="2" key="1">
    <citation type="submission" date="2025-08" db="UniProtKB">
        <authorList>
            <consortium name="Ensembl"/>
        </authorList>
    </citation>
    <scope>IDENTIFICATION</scope>
</reference>
<accession>A0A2K6EQA4</accession>
<dbReference type="Ensembl" id="ENSPCOT00000013288.1">
    <property type="protein sequence ID" value="ENSPCOP00000003916.1"/>
    <property type="gene ID" value="ENSPCOG00000011702.1"/>
</dbReference>
<proteinExistence type="predicted"/>
<evidence type="ECO:0000256" key="1">
    <source>
        <dbReference type="SAM" id="MobiDB-lite"/>
    </source>
</evidence>
<evidence type="ECO:0000313" key="2">
    <source>
        <dbReference type="Ensembl" id="ENSPCOP00000003916.1"/>
    </source>
</evidence>
<dbReference type="STRING" id="379532.ENSPCOP00000003916"/>
<keyword evidence="3" id="KW-1185">Reference proteome</keyword>
<reference evidence="2" key="2">
    <citation type="submission" date="2025-09" db="UniProtKB">
        <authorList>
            <consortium name="Ensembl"/>
        </authorList>
    </citation>
    <scope>IDENTIFICATION</scope>
</reference>
<evidence type="ECO:0008006" key="4">
    <source>
        <dbReference type="Google" id="ProtNLM"/>
    </source>
</evidence>
<dbReference type="Proteomes" id="UP000233160">
    <property type="component" value="Unassembled WGS sequence"/>
</dbReference>
<name>A0A2K6EQA4_PROCO</name>
<dbReference type="GeneTree" id="ENSGT00950000182928"/>
<protein>
    <recommendedName>
        <fullName evidence="4">Ankyrin repeat domain 13C</fullName>
    </recommendedName>
</protein>
<evidence type="ECO:0000313" key="3">
    <source>
        <dbReference type="Proteomes" id="UP000233160"/>
    </source>
</evidence>
<dbReference type="AlphaFoldDB" id="A0A2K6EQA4"/>